<gene>
    <name evidence="2" type="ORF">Tcan_08283</name>
</gene>
<dbReference type="Proteomes" id="UP000031036">
    <property type="component" value="Unassembled WGS sequence"/>
</dbReference>
<dbReference type="EMBL" id="JPKZ01001154">
    <property type="protein sequence ID" value="KHN83677.1"/>
    <property type="molecule type" value="Genomic_DNA"/>
</dbReference>
<evidence type="ECO:0000313" key="2">
    <source>
        <dbReference type="EMBL" id="KHN83677.1"/>
    </source>
</evidence>
<proteinExistence type="predicted"/>
<sequence>MTILPNKPKKSVPKGERHSAIQSANRSPAGPHLHHHGSCACISAVADTRKANCAPPAPTKSTSSSSQISRGNVPKGGTHSSGTASAECSKKQNLRRDGGSGHNSDDEYGAGFKDDNVRFA</sequence>
<organism evidence="2 3">
    <name type="scientific">Toxocara canis</name>
    <name type="common">Canine roundworm</name>
    <dbReference type="NCBI Taxonomy" id="6265"/>
    <lineage>
        <taxon>Eukaryota</taxon>
        <taxon>Metazoa</taxon>
        <taxon>Ecdysozoa</taxon>
        <taxon>Nematoda</taxon>
        <taxon>Chromadorea</taxon>
        <taxon>Rhabditida</taxon>
        <taxon>Spirurina</taxon>
        <taxon>Ascaridomorpha</taxon>
        <taxon>Ascaridoidea</taxon>
        <taxon>Toxocaridae</taxon>
        <taxon>Toxocara</taxon>
    </lineage>
</organism>
<feature type="region of interest" description="Disordered" evidence="1">
    <location>
        <begin position="51"/>
        <end position="120"/>
    </location>
</feature>
<reference evidence="2 3" key="1">
    <citation type="submission" date="2014-11" db="EMBL/GenBank/DDBJ databases">
        <title>Genetic blueprint of the zoonotic pathogen Toxocara canis.</title>
        <authorList>
            <person name="Zhu X.-Q."/>
            <person name="Korhonen P.K."/>
            <person name="Cai H."/>
            <person name="Young N.D."/>
            <person name="Nejsum P."/>
            <person name="von Samson-Himmelstjerna G."/>
            <person name="Boag P.R."/>
            <person name="Tan P."/>
            <person name="Li Q."/>
            <person name="Min J."/>
            <person name="Yang Y."/>
            <person name="Wang X."/>
            <person name="Fang X."/>
            <person name="Hall R.S."/>
            <person name="Hofmann A."/>
            <person name="Sternberg P.W."/>
            <person name="Jex A.R."/>
            <person name="Gasser R.B."/>
        </authorList>
    </citation>
    <scope>NUCLEOTIDE SEQUENCE [LARGE SCALE GENOMIC DNA]</scope>
    <source>
        <strain evidence="2">PN_DK_2014</strain>
    </source>
</reference>
<protein>
    <submittedName>
        <fullName evidence="2">Uncharacterized protein</fullName>
    </submittedName>
</protein>
<feature type="region of interest" description="Disordered" evidence="1">
    <location>
        <begin position="1"/>
        <end position="36"/>
    </location>
</feature>
<feature type="compositionally biased region" description="Basic and acidic residues" evidence="1">
    <location>
        <begin position="88"/>
        <end position="105"/>
    </location>
</feature>
<evidence type="ECO:0000256" key="1">
    <source>
        <dbReference type="SAM" id="MobiDB-lite"/>
    </source>
</evidence>
<evidence type="ECO:0000313" key="3">
    <source>
        <dbReference type="Proteomes" id="UP000031036"/>
    </source>
</evidence>
<accession>A0A0B2VQG4</accession>
<name>A0A0B2VQG4_TOXCA</name>
<dbReference type="AlphaFoldDB" id="A0A0B2VQG4"/>
<comment type="caution">
    <text evidence="2">The sequence shown here is derived from an EMBL/GenBank/DDBJ whole genome shotgun (WGS) entry which is preliminary data.</text>
</comment>
<keyword evidence="3" id="KW-1185">Reference proteome</keyword>